<name>A0A0U5C6X2_9BACL</name>
<dbReference type="KEGG" id="asoc:CB4_02065"/>
<dbReference type="RefSeq" id="WP_096465584.1">
    <property type="nucleotide sequence ID" value="NZ_AP017312.1"/>
</dbReference>
<dbReference type="EMBL" id="AP017312">
    <property type="protein sequence ID" value="BAU27891.1"/>
    <property type="molecule type" value="Genomic_DNA"/>
</dbReference>
<dbReference type="PANTHER" id="PTHR43471">
    <property type="entry name" value="ABC TRANSPORTER PERMEASE"/>
    <property type="match status" value="1"/>
</dbReference>
<evidence type="ECO:0000313" key="1">
    <source>
        <dbReference type="EMBL" id="BAU27891.1"/>
    </source>
</evidence>
<dbReference type="Pfam" id="PF12679">
    <property type="entry name" value="ABC2_membrane_2"/>
    <property type="match status" value="1"/>
</dbReference>
<dbReference type="AlphaFoldDB" id="A0A0U5C6X2"/>
<sequence length="293" mass="32805">MNMRQLLVNPVLSKEFRVRMRSQKTPWIISLYLAALAIVVFTVMYFSTKNQPGYQASSSQGFFLLLSALQYGLIIFATPGLTAGVISGERERQTLSLLLTTNLSAWQIIIGKWMSSLSFMMLLVLASMPLYSLVLLFGSVSPLQMMQTFGVYFVTMLSIGAMGVLMSTLIKRTGAAAVATYSVVFAYTTLLSIVTWIMMDSIQDDLQAAAQTTGHMANISTHPLFDWLNFLVAINPVNAVVYVFLNEKWMIGDVTIHEMMFHPYTTFIVFYAILTVLILALASFLIRRIQIRP</sequence>
<keyword evidence="2" id="KW-1185">Reference proteome</keyword>
<dbReference type="GO" id="GO:0140359">
    <property type="term" value="F:ABC-type transporter activity"/>
    <property type="evidence" value="ECO:0007669"/>
    <property type="project" value="InterPro"/>
</dbReference>
<organism evidence="1 2">
    <name type="scientific">Aneurinibacillus soli</name>
    <dbReference type="NCBI Taxonomy" id="1500254"/>
    <lineage>
        <taxon>Bacteria</taxon>
        <taxon>Bacillati</taxon>
        <taxon>Bacillota</taxon>
        <taxon>Bacilli</taxon>
        <taxon>Bacillales</taxon>
        <taxon>Paenibacillaceae</taxon>
        <taxon>Aneurinibacillus group</taxon>
        <taxon>Aneurinibacillus</taxon>
    </lineage>
</organism>
<protein>
    <submittedName>
        <fullName evidence="1">ABC-2 family transporter protein</fullName>
    </submittedName>
</protein>
<proteinExistence type="predicted"/>
<dbReference type="GO" id="GO:0005886">
    <property type="term" value="C:plasma membrane"/>
    <property type="evidence" value="ECO:0007669"/>
    <property type="project" value="UniProtKB-SubCell"/>
</dbReference>
<dbReference type="OrthoDB" id="9815855at2"/>
<accession>A0A0U5C6X2</accession>
<reference evidence="1 2" key="1">
    <citation type="submission" date="2015-12" db="EMBL/GenBank/DDBJ databases">
        <title>Genome sequence of Aneurinibacillus soli.</title>
        <authorList>
            <person name="Lee J.S."/>
            <person name="Lee K.C."/>
            <person name="Kim K.K."/>
            <person name="Lee B.W."/>
        </authorList>
    </citation>
    <scope>NUCLEOTIDE SEQUENCE [LARGE SCALE GENOMIC DNA]</scope>
    <source>
        <strain evidence="1 2">CB4</strain>
    </source>
</reference>
<gene>
    <name evidence="1" type="ORF">CB4_02065</name>
</gene>
<evidence type="ECO:0000313" key="2">
    <source>
        <dbReference type="Proteomes" id="UP000217696"/>
    </source>
</evidence>
<dbReference type="Proteomes" id="UP000217696">
    <property type="component" value="Chromosome"/>
</dbReference>